<reference evidence="7" key="3">
    <citation type="submission" date="2018-08" db="EMBL/GenBank/DDBJ databases">
        <title>Oryza rufipogon genomic DNA, chromosome 11, BAC clone:ORUFIb0057L17.</title>
        <authorList>
            <person name="Wu J."/>
            <person name="Kanamori H."/>
        </authorList>
    </citation>
    <scope>NUCLEOTIDE SEQUENCE</scope>
    <source>
        <strain evidence="7">W1943</strain>
    </source>
</reference>
<dbReference type="GO" id="GO:0043531">
    <property type="term" value="F:ADP binding"/>
    <property type="evidence" value="ECO:0007669"/>
    <property type="project" value="InterPro"/>
</dbReference>
<dbReference type="InterPro" id="IPR058922">
    <property type="entry name" value="WHD_DRP"/>
</dbReference>
<dbReference type="SUPFAM" id="SSF52058">
    <property type="entry name" value="L domain-like"/>
    <property type="match status" value="1"/>
</dbReference>
<dbReference type="eggNOG" id="KOG4658">
    <property type="taxonomic scope" value="Eukaryota"/>
</dbReference>
<gene>
    <name evidence="7" type="primary">ORUFIb0057L17.22</name>
</gene>
<dbReference type="AlphaFoldDB" id="A0A0E0P5D9"/>
<evidence type="ECO:0000313" key="7">
    <source>
        <dbReference type="EMBL" id="BBF90042.1"/>
    </source>
</evidence>
<keyword evidence="3" id="KW-0611">Plant defense</keyword>
<name>A0A0E0P5D9_ORYRU</name>
<dbReference type="GO" id="GO:0042742">
    <property type="term" value="P:defense response to bacterium"/>
    <property type="evidence" value="ECO:0007669"/>
    <property type="project" value="UniProtKB-ARBA"/>
</dbReference>
<dbReference type="GO" id="GO:0009626">
    <property type="term" value="P:plant-type hypersensitive response"/>
    <property type="evidence" value="ECO:0007669"/>
    <property type="project" value="UniProtKB-ARBA"/>
</dbReference>
<feature type="domain" description="R13L1/DRL21-like LRR repeat region" evidence="6">
    <location>
        <begin position="729"/>
        <end position="859"/>
    </location>
</feature>
<sequence>MADPLTLAAVGWGISTAGWIISPVVTKLVNYCASSLGGFDASKKLRDLETFILPRLVVALEALEKSRRHELENLVRELKSALYEVEDILDEAEYCRLEKQVSRWKKDKKRKFAACYEAGPSNQDVCKESSHTIPGPSRITLKELLKNIEKLIDEAEKIVGVARIMENDAHIPNVTSNYIQKPTTALHQNKKTTTSNPPLKVTGRDMHREQLKSMLRAIEHDDTCYSVIGIHGIAGSGKTTLAQYVCKAEKNDTYFDLVMWIHVTQNFSVDTIYREMFEAASENKKPCPAYNSLDVLQIELMGVLHGKRFLLVLDDVWYNEYDHKDQELQQVLSPLEVGKRGSKILLTSRRALPGIGDVSCTPYPLPEMDSEDFFQLFMYYALGGTTIDARDARKLIGKQIAKKLKGSPLLATIVGQRLRTHKDVKYWIEFNAREHLDDVMDFLWWSYQHFDEEVRRCFAYCSIFPRRYKLKRDEIVKLWVIQGFINAPKGEEKEVAAQRYFDDLLSALFLRPLHDHNPDHYPSKYFAMHDLLHDLAKKVAGSECFTIKNGGTEVVPQDVRHLFVEISGEENISKVLELEKLRTLIITRTGLARKLTHVEEFESVFAKLPKLRVLIMEVTCWFQNYEKVIFVPISIGRLKCLRYFSFSVWHMNNVELNLPHTFSHLYHLKVLDVEFRKLTFSSREDTSNLINLQHVITYRKALDFPYIGRLESLQTLKHFTIKKEKGYELYQLKLLNKLRGTLNIYGLENVSSKHDAINAELHEKVYLTKLELIWSRHTGTSAEERYLQLEVLEALHPPMHLQGLVIHNYNGSCYPGWMMRGGSEVPMCLQDLMLVSCTKLASIPKHSVIFSHLHTLRIFACTWDSLPDNMENLELLVELQIDYCNYIRSLPEVLPPSLEKLRVMAGCYRIRSLPILPQSLVYFELSSFHRELIRSCETPGDRNYENIRHIPNKKIKYLHVSYSSCSEGKAFKPFVKLRLGCFTIFLSVVESIYLDCSSF</sequence>
<evidence type="ECO:0000256" key="3">
    <source>
        <dbReference type="ARBA" id="ARBA00022821"/>
    </source>
</evidence>
<dbReference type="PRINTS" id="PR00364">
    <property type="entry name" value="DISEASERSIST"/>
</dbReference>
<dbReference type="InterPro" id="IPR027417">
    <property type="entry name" value="P-loop_NTPase"/>
</dbReference>
<evidence type="ECO:0000259" key="4">
    <source>
        <dbReference type="Pfam" id="PF00931"/>
    </source>
</evidence>
<dbReference type="InterPro" id="IPR002182">
    <property type="entry name" value="NB-ARC"/>
</dbReference>
<dbReference type="SUPFAM" id="SSF52540">
    <property type="entry name" value="P-loop containing nucleoside triphosphate hydrolases"/>
    <property type="match status" value="1"/>
</dbReference>
<dbReference type="InterPro" id="IPR056789">
    <property type="entry name" value="LRR_R13L1-DRL21"/>
</dbReference>
<protein>
    <submittedName>
        <fullName evidence="7">Putative NBS-LRR class RGA</fullName>
    </submittedName>
</protein>
<dbReference type="Proteomes" id="UP000008022">
    <property type="component" value="Unassembled WGS sequence"/>
</dbReference>
<organism evidence="8 9">
    <name type="scientific">Oryza rufipogon</name>
    <name type="common">Brownbeard rice</name>
    <name type="synonym">Asian wild rice</name>
    <dbReference type="NCBI Taxonomy" id="4529"/>
    <lineage>
        <taxon>Eukaryota</taxon>
        <taxon>Viridiplantae</taxon>
        <taxon>Streptophyta</taxon>
        <taxon>Embryophyta</taxon>
        <taxon>Tracheophyta</taxon>
        <taxon>Spermatophyta</taxon>
        <taxon>Magnoliopsida</taxon>
        <taxon>Liliopsida</taxon>
        <taxon>Poales</taxon>
        <taxon>Poaceae</taxon>
        <taxon>BOP clade</taxon>
        <taxon>Oryzoideae</taxon>
        <taxon>Oryzeae</taxon>
        <taxon>Oryzinae</taxon>
        <taxon>Oryza</taxon>
    </lineage>
</organism>
<dbReference type="Pfam" id="PF25019">
    <property type="entry name" value="LRR_R13L1-DRL21"/>
    <property type="match status" value="1"/>
</dbReference>
<dbReference type="FunFam" id="1.10.10.10:FF:000322">
    <property type="entry name" value="Probable disease resistance protein At1g63360"/>
    <property type="match status" value="1"/>
</dbReference>
<evidence type="ECO:0000313" key="9">
    <source>
        <dbReference type="Proteomes" id="UP000008022"/>
    </source>
</evidence>
<evidence type="ECO:0000259" key="5">
    <source>
        <dbReference type="Pfam" id="PF23559"/>
    </source>
</evidence>
<dbReference type="GO" id="GO:0002758">
    <property type="term" value="P:innate immune response-activating signaling pathway"/>
    <property type="evidence" value="ECO:0007669"/>
    <property type="project" value="UniProtKB-ARBA"/>
</dbReference>
<dbReference type="Gene3D" id="1.10.10.10">
    <property type="entry name" value="Winged helix-like DNA-binding domain superfamily/Winged helix DNA-binding domain"/>
    <property type="match status" value="1"/>
</dbReference>
<accession>A0A0E0P5D9</accession>
<dbReference type="InterPro" id="IPR032675">
    <property type="entry name" value="LRR_dom_sf"/>
</dbReference>
<dbReference type="Gene3D" id="3.40.50.300">
    <property type="entry name" value="P-loop containing nucleotide triphosphate hydrolases"/>
    <property type="match status" value="1"/>
</dbReference>
<keyword evidence="9" id="KW-1185">Reference proteome</keyword>
<reference evidence="8" key="2">
    <citation type="submission" date="2015-06" db="UniProtKB">
        <authorList>
            <consortium name="EnsemblPlants"/>
        </authorList>
    </citation>
    <scope>IDENTIFICATION</scope>
</reference>
<dbReference type="STRING" id="4529.A0A0E0P5D9"/>
<dbReference type="Pfam" id="PF23559">
    <property type="entry name" value="WHD_DRP"/>
    <property type="match status" value="1"/>
</dbReference>
<keyword evidence="2" id="KW-0677">Repeat</keyword>
<dbReference type="PANTHER" id="PTHR36766">
    <property type="entry name" value="PLANT BROAD-SPECTRUM MILDEW RESISTANCE PROTEIN RPW8"/>
    <property type="match status" value="1"/>
</dbReference>
<dbReference type="EnsemblPlants" id="ORUFI04G03340.1">
    <property type="protein sequence ID" value="ORUFI04G03340.1"/>
    <property type="gene ID" value="ORUFI04G03340"/>
</dbReference>
<feature type="domain" description="Disease resistance protein winged helix" evidence="5">
    <location>
        <begin position="463"/>
        <end position="536"/>
    </location>
</feature>
<proteinExistence type="predicted"/>
<feature type="domain" description="NB-ARC" evidence="4">
    <location>
        <begin position="209"/>
        <end position="350"/>
    </location>
</feature>
<dbReference type="Gene3D" id="3.80.10.10">
    <property type="entry name" value="Ribonuclease Inhibitor"/>
    <property type="match status" value="2"/>
</dbReference>
<reference evidence="9" key="1">
    <citation type="submission" date="2013-06" db="EMBL/GenBank/DDBJ databases">
        <authorList>
            <person name="Zhao Q."/>
        </authorList>
    </citation>
    <scope>NUCLEOTIDE SEQUENCE</scope>
    <source>
        <strain evidence="9">cv. W1943</strain>
    </source>
</reference>
<dbReference type="EMBL" id="AP018884">
    <property type="protein sequence ID" value="BBF90042.1"/>
    <property type="molecule type" value="Genomic_DNA"/>
</dbReference>
<dbReference type="PANTHER" id="PTHR36766:SF64">
    <property type="entry name" value="OS12G0206100 PROTEIN"/>
    <property type="match status" value="1"/>
</dbReference>
<evidence type="ECO:0000256" key="2">
    <source>
        <dbReference type="ARBA" id="ARBA00022737"/>
    </source>
</evidence>
<dbReference type="HOGENOM" id="CLU_000837_8_0_1"/>
<evidence type="ECO:0000259" key="6">
    <source>
        <dbReference type="Pfam" id="PF25019"/>
    </source>
</evidence>
<evidence type="ECO:0000313" key="8">
    <source>
        <dbReference type="EnsemblPlants" id="ORUFI04G03340.1"/>
    </source>
</evidence>
<dbReference type="Pfam" id="PF00931">
    <property type="entry name" value="NB-ARC"/>
    <property type="match status" value="1"/>
</dbReference>
<dbReference type="Gramene" id="ORUFI04G03340.1">
    <property type="protein sequence ID" value="ORUFI04G03340.1"/>
    <property type="gene ID" value="ORUFI04G03340"/>
</dbReference>
<evidence type="ECO:0000256" key="1">
    <source>
        <dbReference type="ARBA" id="ARBA00022614"/>
    </source>
</evidence>
<dbReference type="InterPro" id="IPR036388">
    <property type="entry name" value="WH-like_DNA-bd_sf"/>
</dbReference>
<keyword evidence="1" id="KW-0433">Leucine-rich repeat</keyword>